<dbReference type="AlphaFoldDB" id="A0A3E5GHF9"/>
<evidence type="ECO:0000313" key="2">
    <source>
        <dbReference type="EMBL" id="RGO34323.1"/>
    </source>
</evidence>
<dbReference type="Proteomes" id="UP000261285">
    <property type="component" value="Unassembled WGS sequence"/>
</dbReference>
<protein>
    <submittedName>
        <fullName evidence="2">Murein transglycosylase</fullName>
    </submittedName>
</protein>
<reference evidence="2 3" key="1">
    <citation type="submission" date="2018-08" db="EMBL/GenBank/DDBJ databases">
        <title>A genome reference for cultivated species of the human gut microbiota.</title>
        <authorList>
            <person name="Zou Y."/>
            <person name="Xue W."/>
            <person name="Luo G."/>
        </authorList>
    </citation>
    <scope>NUCLEOTIDE SEQUENCE [LARGE SCALE GENOMIC DNA]</scope>
    <source>
        <strain evidence="2 3">OM02-16</strain>
    </source>
</reference>
<sequence length="159" mass="17760">MKVNKAVAILTLCSLFFCACSQNTLDTNANGENTESIQEPKVTTENINNSETVEITEDTLASSPFKVQIDKPTLEMGKEKETTVIITADIENWDYTVSAANGTISDLSAMSFTYTVPKDEKIREDTITLTLSDYDNGKQYKYSIPFIFSKIDEKMILDN</sequence>
<evidence type="ECO:0000313" key="3">
    <source>
        <dbReference type="Proteomes" id="UP000261285"/>
    </source>
</evidence>
<comment type="caution">
    <text evidence="2">The sequence shown here is derived from an EMBL/GenBank/DDBJ whole genome shotgun (WGS) entry which is preliminary data.</text>
</comment>
<dbReference type="RefSeq" id="WP_117553120.1">
    <property type="nucleotide sequence ID" value="NZ_CABMEZ010000002.1"/>
</dbReference>
<organism evidence="2 3">
    <name type="scientific">Dorea longicatena</name>
    <dbReference type="NCBI Taxonomy" id="88431"/>
    <lineage>
        <taxon>Bacteria</taxon>
        <taxon>Bacillati</taxon>
        <taxon>Bacillota</taxon>
        <taxon>Clostridia</taxon>
        <taxon>Lachnospirales</taxon>
        <taxon>Lachnospiraceae</taxon>
        <taxon>Dorea</taxon>
    </lineage>
</organism>
<feature type="signal peptide" evidence="1">
    <location>
        <begin position="1"/>
        <end position="21"/>
    </location>
</feature>
<name>A0A3E5GHF9_9FIRM</name>
<gene>
    <name evidence="2" type="ORF">DXB16_02175</name>
</gene>
<proteinExistence type="predicted"/>
<dbReference type="EMBL" id="QSVN01000002">
    <property type="protein sequence ID" value="RGO34323.1"/>
    <property type="molecule type" value="Genomic_DNA"/>
</dbReference>
<feature type="chain" id="PRO_5039589370" evidence="1">
    <location>
        <begin position="22"/>
        <end position="159"/>
    </location>
</feature>
<keyword evidence="1" id="KW-0732">Signal</keyword>
<dbReference type="PROSITE" id="PS51257">
    <property type="entry name" value="PROKAR_LIPOPROTEIN"/>
    <property type="match status" value="1"/>
</dbReference>
<accession>A0A3E5GHF9</accession>
<evidence type="ECO:0000256" key="1">
    <source>
        <dbReference type="SAM" id="SignalP"/>
    </source>
</evidence>